<evidence type="ECO:0000256" key="1">
    <source>
        <dbReference type="SAM" id="MobiDB-lite"/>
    </source>
</evidence>
<proteinExistence type="predicted"/>
<evidence type="ECO:0000313" key="2">
    <source>
        <dbReference type="EMBL" id="VVA40277.1"/>
    </source>
</evidence>
<dbReference type="AlphaFoldDB" id="A0A5E4GK70"/>
<sequence>MEESVWIRKAAELFELIRLVKALKKELCRKVVVELPRPLKLKITNEIVERLKILRPKANVTDQRGQWCKEKLKEAKQLALETEASNSRVSHEEAEDQILPGGLPPPECHAEVHTDYDESQN</sequence>
<organism evidence="2 3">
    <name type="scientific">Prunus dulcis</name>
    <name type="common">Almond</name>
    <name type="synonym">Amygdalus dulcis</name>
    <dbReference type="NCBI Taxonomy" id="3755"/>
    <lineage>
        <taxon>Eukaryota</taxon>
        <taxon>Viridiplantae</taxon>
        <taxon>Streptophyta</taxon>
        <taxon>Embryophyta</taxon>
        <taxon>Tracheophyta</taxon>
        <taxon>Spermatophyta</taxon>
        <taxon>Magnoliopsida</taxon>
        <taxon>eudicotyledons</taxon>
        <taxon>Gunneridae</taxon>
        <taxon>Pentapetalae</taxon>
        <taxon>rosids</taxon>
        <taxon>fabids</taxon>
        <taxon>Rosales</taxon>
        <taxon>Rosaceae</taxon>
        <taxon>Amygdaloideae</taxon>
        <taxon>Amygdaleae</taxon>
        <taxon>Prunus</taxon>
    </lineage>
</organism>
<feature type="compositionally biased region" description="Basic and acidic residues" evidence="1">
    <location>
        <begin position="108"/>
        <end position="121"/>
    </location>
</feature>
<dbReference type="Gramene" id="VVA40277">
    <property type="protein sequence ID" value="VVA40277"/>
    <property type="gene ID" value="Prudul26B029471"/>
</dbReference>
<name>A0A5E4GK70_PRUDU</name>
<protein>
    <submittedName>
        <fullName evidence="2">PREDICTED: PHAVU_009G063800g</fullName>
    </submittedName>
</protein>
<gene>
    <name evidence="2" type="ORF">ALMOND_2B029471</name>
</gene>
<dbReference type="PANTHER" id="PTHR33344:SF1">
    <property type="entry name" value="OS06G0214100 PROTEIN"/>
    <property type="match status" value="1"/>
</dbReference>
<dbReference type="PANTHER" id="PTHR33344">
    <property type="entry name" value="OS02G0761600 PROTEIN"/>
    <property type="match status" value="1"/>
</dbReference>
<dbReference type="EMBL" id="CABIKO010000949">
    <property type="protein sequence ID" value="VVA40277.1"/>
    <property type="molecule type" value="Genomic_DNA"/>
</dbReference>
<reference evidence="3" key="1">
    <citation type="journal article" date="2020" name="Plant J.">
        <title>Transposons played a major role in the diversification between the closely related almond and peach genomes: results from the almond genome sequence.</title>
        <authorList>
            <person name="Alioto T."/>
            <person name="Alexiou K.G."/>
            <person name="Bardil A."/>
            <person name="Barteri F."/>
            <person name="Castanera R."/>
            <person name="Cruz F."/>
            <person name="Dhingra A."/>
            <person name="Duval H."/>
            <person name="Fernandez I Marti A."/>
            <person name="Frias L."/>
            <person name="Galan B."/>
            <person name="Garcia J.L."/>
            <person name="Howad W."/>
            <person name="Gomez-Garrido J."/>
            <person name="Gut M."/>
            <person name="Julca I."/>
            <person name="Morata J."/>
            <person name="Puigdomenech P."/>
            <person name="Ribeca P."/>
            <person name="Rubio Cabetas M.J."/>
            <person name="Vlasova A."/>
            <person name="Wirthensohn M."/>
            <person name="Garcia-Mas J."/>
            <person name="Gabaldon T."/>
            <person name="Casacuberta J.M."/>
            <person name="Arus P."/>
        </authorList>
    </citation>
    <scope>NUCLEOTIDE SEQUENCE [LARGE SCALE GENOMIC DNA]</scope>
    <source>
        <strain evidence="3">cv. Texas</strain>
    </source>
</reference>
<dbReference type="Proteomes" id="UP000327085">
    <property type="component" value="Chromosome 3"/>
</dbReference>
<accession>A0A5E4GK70</accession>
<feature type="region of interest" description="Disordered" evidence="1">
    <location>
        <begin position="81"/>
        <end position="121"/>
    </location>
</feature>
<evidence type="ECO:0000313" key="3">
    <source>
        <dbReference type="Proteomes" id="UP000327085"/>
    </source>
</evidence>
<dbReference type="InParanoid" id="A0A5E4GK70"/>